<evidence type="ECO:0000256" key="1">
    <source>
        <dbReference type="SAM" id="MobiDB-lite"/>
    </source>
</evidence>
<accession>A0A1R1YJL5</accession>
<evidence type="ECO:0000313" key="3">
    <source>
        <dbReference type="Proteomes" id="UP000187429"/>
    </source>
</evidence>
<reference evidence="3" key="1">
    <citation type="submission" date="2017-01" db="EMBL/GenBank/DDBJ databases">
        <authorList>
            <person name="Wang Y."/>
            <person name="White M."/>
            <person name="Kvist S."/>
            <person name="Moncalvo J.-M."/>
        </authorList>
    </citation>
    <scope>NUCLEOTIDE SEQUENCE [LARGE SCALE GENOMIC DNA]</scope>
    <source>
        <strain evidence="3">ID-206-W2</strain>
    </source>
</reference>
<dbReference type="Proteomes" id="UP000187429">
    <property type="component" value="Unassembled WGS sequence"/>
</dbReference>
<dbReference type="OrthoDB" id="10464877at2759"/>
<feature type="region of interest" description="Disordered" evidence="1">
    <location>
        <begin position="1"/>
        <end position="20"/>
    </location>
</feature>
<gene>
    <name evidence="2" type="ORF">AYI69_g3501</name>
</gene>
<keyword evidence="3" id="KW-1185">Reference proteome</keyword>
<name>A0A1R1YJL5_9FUNG</name>
<dbReference type="AlphaFoldDB" id="A0A1R1YJL5"/>
<dbReference type="EMBL" id="LSSM01001194">
    <property type="protein sequence ID" value="OMJ27074.1"/>
    <property type="molecule type" value="Genomic_DNA"/>
</dbReference>
<protein>
    <submittedName>
        <fullName evidence="2">Uncharacterized protein</fullName>
    </submittedName>
</protein>
<organism evidence="2 3">
    <name type="scientific">Smittium culicis</name>
    <dbReference type="NCBI Taxonomy" id="133412"/>
    <lineage>
        <taxon>Eukaryota</taxon>
        <taxon>Fungi</taxon>
        <taxon>Fungi incertae sedis</taxon>
        <taxon>Zoopagomycota</taxon>
        <taxon>Kickxellomycotina</taxon>
        <taxon>Harpellomycetes</taxon>
        <taxon>Harpellales</taxon>
        <taxon>Legeriomycetaceae</taxon>
        <taxon>Smittium</taxon>
    </lineage>
</organism>
<evidence type="ECO:0000313" key="2">
    <source>
        <dbReference type="EMBL" id="OMJ27074.1"/>
    </source>
</evidence>
<comment type="caution">
    <text evidence="2">The sequence shown here is derived from an EMBL/GenBank/DDBJ whole genome shotgun (WGS) entry which is preliminary data.</text>
</comment>
<feature type="region of interest" description="Disordered" evidence="1">
    <location>
        <begin position="81"/>
        <end position="109"/>
    </location>
</feature>
<proteinExistence type="predicted"/>
<feature type="compositionally biased region" description="Polar residues" evidence="1">
    <location>
        <begin position="92"/>
        <end position="109"/>
    </location>
</feature>
<sequence>MNQQNNSKKSFGFNNTDPVRNSSVFLPHIPGKNYENPNSFDDVSIYDTILFDDMAPSDGDNFCYNLADYEAEYKSFETAAAENAATDTASENSADTDSVASSLSAHTAS</sequence>
<feature type="compositionally biased region" description="Low complexity" evidence="1">
    <location>
        <begin position="81"/>
        <end position="91"/>
    </location>
</feature>